<gene>
    <name evidence="13" type="ORF">GSTUAT00008074001</name>
</gene>
<feature type="compositionally biased region" description="Basic residues" evidence="11">
    <location>
        <begin position="490"/>
        <end position="503"/>
    </location>
</feature>
<name>A0A292PJM4_9PEZI</name>
<protein>
    <recommendedName>
        <fullName evidence="12">Protein kinase domain-containing protein</fullName>
    </recommendedName>
</protein>
<evidence type="ECO:0000256" key="2">
    <source>
        <dbReference type="ARBA" id="ARBA00022527"/>
    </source>
</evidence>
<feature type="compositionally biased region" description="Basic residues" evidence="11">
    <location>
        <begin position="29"/>
        <end position="41"/>
    </location>
</feature>
<evidence type="ECO:0000256" key="5">
    <source>
        <dbReference type="ARBA" id="ARBA00022777"/>
    </source>
</evidence>
<evidence type="ECO:0000256" key="6">
    <source>
        <dbReference type="ARBA" id="ARBA00022840"/>
    </source>
</evidence>
<evidence type="ECO:0000256" key="10">
    <source>
        <dbReference type="PROSITE-ProRule" id="PRU10141"/>
    </source>
</evidence>
<dbReference type="PROSITE" id="PS00108">
    <property type="entry name" value="PROTEIN_KINASE_ST"/>
    <property type="match status" value="1"/>
</dbReference>
<dbReference type="InterPro" id="IPR008271">
    <property type="entry name" value="Ser/Thr_kinase_AS"/>
</dbReference>
<evidence type="ECO:0000256" key="1">
    <source>
        <dbReference type="ARBA" id="ARBA00006485"/>
    </source>
</evidence>
<evidence type="ECO:0000256" key="4">
    <source>
        <dbReference type="ARBA" id="ARBA00022741"/>
    </source>
</evidence>
<evidence type="ECO:0000313" key="13">
    <source>
        <dbReference type="EMBL" id="CUS07852.1"/>
    </source>
</evidence>
<feature type="domain" description="Protein kinase" evidence="12">
    <location>
        <begin position="740"/>
        <end position="1037"/>
    </location>
</feature>
<evidence type="ECO:0000256" key="7">
    <source>
        <dbReference type="ARBA" id="ARBA00047811"/>
    </source>
</evidence>
<dbReference type="GO" id="GO:0030332">
    <property type="term" value="F:cyclin binding"/>
    <property type="evidence" value="ECO:0007669"/>
    <property type="project" value="TreeGrafter"/>
</dbReference>
<evidence type="ECO:0000256" key="3">
    <source>
        <dbReference type="ARBA" id="ARBA00022679"/>
    </source>
</evidence>
<feature type="compositionally biased region" description="Basic residues" evidence="11">
    <location>
        <begin position="257"/>
        <end position="266"/>
    </location>
</feature>
<keyword evidence="2" id="KW-0723">Serine/threonine-protein kinase</keyword>
<evidence type="ECO:0000259" key="12">
    <source>
        <dbReference type="PROSITE" id="PS50011"/>
    </source>
</evidence>
<feature type="compositionally biased region" description="Basic and acidic residues" evidence="11">
    <location>
        <begin position="51"/>
        <end position="68"/>
    </location>
</feature>
<dbReference type="PANTHER" id="PTHR24056:SF546">
    <property type="entry name" value="CYCLIN-DEPENDENT KINASE 12"/>
    <property type="match status" value="1"/>
</dbReference>
<sequence length="1138" mass="128558">MSKPVKNSHHDNTRDIWRPNMGEAERGRGRPRSQSRERRRSPPPGPMKRRQGGDRDFRSPDRGSRPFDKPPPSSRRRSRERSRSGDRRRSPRYGSISPRRPPRIEKTSGRHAGGGASESRNSNRHKRHRPSGSPIKRRRSRSPGHSTNRHSSKKTRRPRSPSRSRSVARRGKRDASASPRLLYSPQHRKHKPPSRSHDNRDRSMSSSPRRSPRDFRFRSPIRRPVRGSSPPSSRRHSPPPPSRGRSVSPMPPPPPPRGRRGFRRNSRSPPTGRGRRQFSSQRSPQYHPNRSPRFRSPPHPQSPPEKKRSASPPPTLDQNPRPKAPYPNSPHPGELDEHFPAVDSNLYDQSSVPNNNSRCGTVSAQDKSGPNSFNSQDPAEGSFKTLTPEHNAQQPAPPTASHIHDGPYVNPDRQKNILADDTPGFGRGRRFSREHPTGPSRGSYHYQDGPPHGGRRGSQHSDYHAPFSGRSTRQGQFSPERRQSFEERRPGRRFGGRGHRGRGRGGGGGGVHYDDGGMGRGRNRFDLHEQPPTHPRQSRPATPEDSRRPSSKSKDGSQEGHHEKESDDGSMPNPRNDSVAHEPGSQVDHEMPPPSWPASKNSPEPPLQDSRLFKRIPGDPNTNRGPVSGGSAPTGENKGGSNFRPFALGLSKNKKSLPKALDASREPPSRGQPRGSGVNNIPLGKSVEALTKPVKREAQLPPMAPTNNYQEKEKVPQVPETPMVHPIARPQPPHAKESIYTRLSMVGEGTYGKVYKASNSVTKELVALKRIRMESERDGFPITAVREMKLLQALKQDNVVSLLEMMVEKSDFYMVFEYMDHDLTGILNHPTFRLEPCHIKHLAKQFFEGLEYLHHRGVLHRDIKGSNILLNNDGQLKIADFGLARFYTKASKKQLDYTNRIITLWYRPPEILLGATAYGPAVDIWSAACVFVELFTRQPIFTGKTEIDQLDTIYNVMGTPSVKIWPGLKEMPWYGLLKTPARRRPKFQERYSRCDPAVADNFISLLPATTMELATQMLQYDPDKRPSAEEILKHQYFLEEPAPAPPLGLRDLKGDWHEYESKIERRREREINEKKKRALQEVDRKKWKEAQAEKKRLAQQEYNPERPVSATASKRKREDGDIEPPGSSGSVKKREVGS</sequence>
<keyword evidence="5" id="KW-0418">Kinase</keyword>
<dbReference type="GO" id="GO:0008353">
    <property type="term" value="F:RNA polymerase II CTD heptapeptide repeat kinase activity"/>
    <property type="evidence" value="ECO:0007669"/>
    <property type="project" value="UniProtKB-EC"/>
</dbReference>
<dbReference type="Proteomes" id="UP001412239">
    <property type="component" value="Unassembled WGS sequence"/>
</dbReference>
<dbReference type="InterPro" id="IPR011009">
    <property type="entry name" value="Kinase-like_dom_sf"/>
</dbReference>
<evidence type="ECO:0000313" key="14">
    <source>
        <dbReference type="Proteomes" id="UP001412239"/>
    </source>
</evidence>
<dbReference type="Gene3D" id="3.30.200.20">
    <property type="entry name" value="Phosphorylase Kinase, domain 1"/>
    <property type="match status" value="1"/>
</dbReference>
<dbReference type="SUPFAM" id="SSF56112">
    <property type="entry name" value="Protein kinase-like (PK-like)"/>
    <property type="match status" value="1"/>
</dbReference>
<dbReference type="PROSITE" id="PS50011">
    <property type="entry name" value="PROTEIN_KINASE_DOM"/>
    <property type="match status" value="1"/>
</dbReference>
<dbReference type="AlphaFoldDB" id="A0A292PJM4"/>
<dbReference type="Pfam" id="PF00069">
    <property type="entry name" value="Pkinase"/>
    <property type="match status" value="1"/>
</dbReference>
<evidence type="ECO:0000256" key="11">
    <source>
        <dbReference type="SAM" id="MobiDB-lite"/>
    </source>
</evidence>
<dbReference type="GO" id="GO:0008024">
    <property type="term" value="C:cyclin/CDK positive transcription elongation factor complex"/>
    <property type="evidence" value="ECO:0007669"/>
    <property type="project" value="TreeGrafter"/>
</dbReference>
<feature type="compositionally biased region" description="Polar residues" evidence="11">
    <location>
        <begin position="384"/>
        <end position="394"/>
    </location>
</feature>
<feature type="compositionally biased region" description="Basic and acidic residues" evidence="11">
    <location>
        <begin position="1073"/>
        <end position="1098"/>
    </location>
</feature>
<evidence type="ECO:0000256" key="8">
    <source>
        <dbReference type="ARBA" id="ARBA00048367"/>
    </source>
</evidence>
<dbReference type="SMART" id="SM00220">
    <property type="entry name" value="S_TKc"/>
    <property type="match status" value="1"/>
</dbReference>
<feature type="compositionally biased region" description="Basic and acidic residues" evidence="11">
    <location>
        <begin position="479"/>
        <end position="489"/>
    </location>
</feature>
<feature type="compositionally biased region" description="Basic and acidic residues" evidence="11">
    <location>
        <begin position="8"/>
        <end position="28"/>
    </location>
</feature>
<feature type="compositionally biased region" description="Basic residues" evidence="11">
    <location>
        <begin position="122"/>
        <end position="172"/>
    </location>
</feature>
<evidence type="ECO:0000256" key="9">
    <source>
        <dbReference type="ARBA" id="ARBA00049280"/>
    </source>
</evidence>
<keyword evidence="6 10" id="KW-0067">ATP-binding</keyword>
<feature type="compositionally biased region" description="Basic and acidic residues" evidence="11">
    <location>
        <begin position="512"/>
        <end position="531"/>
    </location>
</feature>
<comment type="similarity">
    <text evidence="1">Belongs to the protein kinase superfamily. CMGC Ser/Thr protein kinase family. CDC2/CDKX subfamily.</text>
</comment>
<organism evidence="13 14">
    <name type="scientific">Tuber aestivum</name>
    <name type="common">summer truffle</name>
    <dbReference type="NCBI Taxonomy" id="59557"/>
    <lineage>
        <taxon>Eukaryota</taxon>
        <taxon>Fungi</taxon>
        <taxon>Dikarya</taxon>
        <taxon>Ascomycota</taxon>
        <taxon>Pezizomycotina</taxon>
        <taxon>Pezizomycetes</taxon>
        <taxon>Pezizales</taxon>
        <taxon>Tuberaceae</taxon>
        <taxon>Tuber</taxon>
    </lineage>
</organism>
<feature type="region of interest" description="Disordered" evidence="11">
    <location>
        <begin position="1073"/>
        <end position="1138"/>
    </location>
</feature>
<dbReference type="InterPro" id="IPR000719">
    <property type="entry name" value="Prot_kinase_dom"/>
</dbReference>
<dbReference type="EMBL" id="LN891172">
    <property type="protein sequence ID" value="CUS07852.1"/>
    <property type="molecule type" value="Genomic_DNA"/>
</dbReference>
<accession>A0A292PJM4</accession>
<dbReference type="CDD" id="cd07840">
    <property type="entry name" value="STKc_CDK9_like"/>
    <property type="match status" value="1"/>
</dbReference>
<keyword evidence="4 10" id="KW-0547">Nucleotide-binding</keyword>
<dbReference type="PANTHER" id="PTHR24056">
    <property type="entry name" value="CELL DIVISION PROTEIN KINASE"/>
    <property type="match status" value="1"/>
</dbReference>
<dbReference type="FunFam" id="3.30.200.20:FF:000270">
    <property type="entry name" value="Serine/threonine-protein kinase bur1"/>
    <property type="match status" value="1"/>
</dbReference>
<dbReference type="FunFam" id="1.10.510.10:FF:000415">
    <property type="entry name" value="CMGC/CDK/CRK7 protein kinase, variant"/>
    <property type="match status" value="1"/>
</dbReference>
<comment type="catalytic activity">
    <reaction evidence="9">
        <text>[DNA-directed RNA polymerase] + ATP = phospho-[DNA-directed RNA polymerase] + ADP + H(+)</text>
        <dbReference type="Rhea" id="RHEA:10216"/>
        <dbReference type="Rhea" id="RHEA-COMP:11321"/>
        <dbReference type="Rhea" id="RHEA-COMP:11322"/>
        <dbReference type="ChEBI" id="CHEBI:15378"/>
        <dbReference type="ChEBI" id="CHEBI:30616"/>
        <dbReference type="ChEBI" id="CHEBI:43176"/>
        <dbReference type="ChEBI" id="CHEBI:68546"/>
        <dbReference type="ChEBI" id="CHEBI:456216"/>
        <dbReference type="EC" id="2.7.11.23"/>
    </reaction>
</comment>
<comment type="catalytic activity">
    <reaction evidence="8">
        <text>L-seryl-[protein] + ATP = O-phospho-L-seryl-[protein] + ADP + H(+)</text>
        <dbReference type="Rhea" id="RHEA:17989"/>
        <dbReference type="Rhea" id="RHEA-COMP:9863"/>
        <dbReference type="Rhea" id="RHEA-COMP:11604"/>
        <dbReference type="ChEBI" id="CHEBI:15378"/>
        <dbReference type="ChEBI" id="CHEBI:29999"/>
        <dbReference type="ChEBI" id="CHEBI:30616"/>
        <dbReference type="ChEBI" id="CHEBI:83421"/>
        <dbReference type="ChEBI" id="CHEBI:456216"/>
        <dbReference type="EC" id="2.7.11.22"/>
    </reaction>
</comment>
<reference evidence="13" key="1">
    <citation type="submission" date="2015-10" db="EMBL/GenBank/DDBJ databases">
        <authorList>
            <person name="Regsiter A."/>
            <person name="william w."/>
        </authorList>
    </citation>
    <scope>NUCLEOTIDE SEQUENCE</scope>
    <source>
        <strain evidence="13">Montdore</strain>
    </source>
</reference>
<dbReference type="GO" id="GO:0005524">
    <property type="term" value="F:ATP binding"/>
    <property type="evidence" value="ECO:0007669"/>
    <property type="project" value="UniProtKB-UniRule"/>
</dbReference>
<dbReference type="InterPro" id="IPR050108">
    <property type="entry name" value="CDK"/>
</dbReference>
<dbReference type="PROSITE" id="PS00107">
    <property type="entry name" value="PROTEIN_KINASE_ATP"/>
    <property type="match status" value="1"/>
</dbReference>
<feature type="region of interest" description="Disordered" evidence="11">
    <location>
        <begin position="1"/>
        <end position="685"/>
    </location>
</feature>
<dbReference type="InterPro" id="IPR017441">
    <property type="entry name" value="Protein_kinase_ATP_BS"/>
</dbReference>
<feature type="compositionally biased region" description="Polar residues" evidence="11">
    <location>
        <begin position="346"/>
        <end position="377"/>
    </location>
</feature>
<feature type="binding site" evidence="10">
    <location>
        <position position="769"/>
    </location>
    <ligand>
        <name>ATP</name>
        <dbReference type="ChEBI" id="CHEBI:30616"/>
    </ligand>
</feature>
<comment type="catalytic activity">
    <reaction evidence="7">
        <text>L-threonyl-[protein] + ATP = O-phospho-L-threonyl-[protein] + ADP + H(+)</text>
        <dbReference type="Rhea" id="RHEA:46608"/>
        <dbReference type="Rhea" id="RHEA-COMP:11060"/>
        <dbReference type="Rhea" id="RHEA-COMP:11605"/>
        <dbReference type="ChEBI" id="CHEBI:15378"/>
        <dbReference type="ChEBI" id="CHEBI:30013"/>
        <dbReference type="ChEBI" id="CHEBI:30616"/>
        <dbReference type="ChEBI" id="CHEBI:61977"/>
        <dbReference type="ChEBI" id="CHEBI:456216"/>
        <dbReference type="EC" id="2.7.11.22"/>
    </reaction>
</comment>
<feature type="compositionally biased region" description="Basic and acidic residues" evidence="11">
    <location>
        <begin position="542"/>
        <end position="567"/>
    </location>
</feature>
<keyword evidence="14" id="KW-1185">Reference proteome</keyword>
<dbReference type="GO" id="GO:0032968">
    <property type="term" value="P:positive regulation of transcription elongation by RNA polymerase II"/>
    <property type="evidence" value="ECO:0007669"/>
    <property type="project" value="TreeGrafter"/>
</dbReference>
<keyword evidence="3" id="KW-0808">Transferase</keyword>
<dbReference type="GO" id="GO:0004693">
    <property type="term" value="F:cyclin-dependent protein serine/threonine kinase activity"/>
    <property type="evidence" value="ECO:0007669"/>
    <property type="project" value="UniProtKB-EC"/>
</dbReference>
<dbReference type="Gene3D" id="1.10.510.10">
    <property type="entry name" value="Transferase(Phosphotransferase) domain 1"/>
    <property type="match status" value="1"/>
</dbReference>
<proteinExistence type="inferred from homology"/>